<evidence type="ECO:0000256" key="1">
    <source>
        <dbReference type="SAM" id="MobiDB-lite"/>
    </source>
</evidence>
<gene>
    <name evidence="3" type="ORF">HaLaN_31355</name>
</gene>
<feature type="compositionally biased region" description="Polar residues" evidence="1">
    <location>
        <begin position="41"/>
        <end position="54"/>
    </location>
</feature>
<keyword evidence="4" id="KW-1185">Reference proteome</keyword>
<sequence>MLYFAWLSLLAYTGTASNAGSSSATLQAGGPGLTLTLRPPTRQQTSPALGSSSS</sequence>
<name>A0A6A0AHP8_HAELA</name>
<feature type="signal peptide" evidence="2">
    <location>
        <begin position="1"/>
        <end position="16"/>
    </location>
</feature>
<evidence type="ECO:0000256" key="2">
    <source>
        <dbReference type="SAM" id="SignalP"/>
    </source>
</evidence>
<dbReference type="AlphaFoldDB" id="A0A6A0AHP8"/>
<organism evidence="3 4">
    <name type="scientific">Haematococcus lacustris</name>
    <name type="common">Green alga</name>
    <name type="synonym">Haematococcus pluvialis</name>
    <dbReference type="NCBI Taxonomy" id="44745"/>
    <lineage>
        <taxon>Eukaryota</taxon>
        <taxon>Viridiplantae</taxon>
        <taxon>Chlorophyta</taxon>
        <taxon>core chlorophytes</taxon>
        <taxon>Chlorophyceae</taxon>
        <taxon>CS clade</taxon>
        <taxon>Chlamydomonadales</taxon>
        <taxon>Haematococcaceae</taxon>
        <taxon>Haematococcus</taxon>
    </lineage>
</organism>
<dbReference type="EMBL" id="BLLF01006354">
    <property type="protein sequence ID" value="GFH32178.1"/>
    <property type="molecule type" value="Genomic_DNA"/>
</dbReference>
<evidence type="ECO:0000313" key="4">
    <source>
        <dbReference type="Proteomes" id="UP000485058"/>
    </source>
</evidence>
<accession>A0A6A0AHP8</accession>
<comment type="caution">
    <text evidence="3">The sequence shown here is derived from an EMBL/GenBank/DDBJ whole genome shotgun (WGS) entry which is preliminary data.</text>
</comment>
<evidence type="ECO:0000313" key="3">
    <source>
        <dbReference type="EMBL" id="GFH32178.1"/>
    </source>
</evidence>
<protein>
    <submittedName>
        <fullName evidence="3">Uncharacterized protein</fullName>
    </submittedName>
</protein>
<feature type="chain" id="PRO_5025464072" evidence="2">
    <location>
        <begin position="17"/>
        <end position="54"/>
    </location>
</feature>
<feature type="region of interest" description="Disordered" evidence="1">
    <location>
        <begin position="17"/>
        <end position="54"/>
    </location>
</feature>
<feature type="non-terminal residue" evidence="3">
    <location>
        <position position="1"/>
    </location>
</feature>
<keyword evidence="2" id="KW-0732">Signal</keyword>
<proteinExistence type="predicted"/>
<dbReference type="Proteomes" id="UP000485058">
    <property type="component" value="Unassembled WGS sequence"/>
</dbReference>
<feature type="non-terminal residue" evidence="3">
    <location>
        <position position="54"/>
    </location>
</feature>
<reference evidence="3 4" key="1">
    <citation type="submission" date="2020-02" db="EMBL/GenBank/DDBJ databases">
        <title>Draft genome sequence of Haematococcus lacustris strain NIES-144.</title>
        <authorList>
            <person name="Morimoto D."/>
            <person name="Nakagawa S."/>
            <person name="Yoshida T."/>
            <person name="Sawayama S."/>
        </authorList>
    </citation>
    <scope>NUCLEOTIDE SEQUENCE [LARGE SCALE GENOMIC DNA]</scope>
    <source>
        <strain evidence="3 4">NIES-144</strain>
    </source>
</reference>